<reference evidence="5" key="1">
    <citation type="submission" date="2020-10" db="EMBL/GenBank/DDBJ databases">
        <title>Complete genome sequence of Bacillus velezensis NST6.</title>
        <authorList>
            <person name="Choi J."/>
        </authorList>
    </citation>
    <scope>NUCLEOTIDE SEQUENCE [LARGE SCALE GENOMIC DNA]</scope>
    <source>
        <strain evidence="5">NST6</strain>
    </source>
</reference>
<dbReference type="SUPFAM" id="SSF48008">
    <property type="entry name" value="GntR ligand-binding domain-like"/>
    <property type="match status" value="1"/>
</dbReference>
<name>A0A411AC75_BACVE</name>
<evidence type="ECO:0000256" key="3">
    <source>
        <dbReference type="ARBA" id="ARBA00023163"/>
    </source>
</evidence>
<dbReference type="Gene3D" id="1.20.120.530">
    <property type="entry name" value="GntR ligand-binding domain-like"/>
    <property type="match status" value="1"/>
</dbReference>
<dbReference type="SMART" id="SM00895">
    <property type="entry name" value="FCD"/>
    <property type="match status" value="1"/>
</dbReference>
<dbReference type="SMART" id="SM00345">
    <property type="entry name" value="HTH_GNTR"/>
    <property type="match status" value="1"/>
</dbReference>
<evidence type="ECO:0000313" key="4">
    <source>
        <dbReference type="EMBL" id="QOY26735.1"/>
    </source>
</evidence>
<gene>
    <name evidence="4" type="primary">rspR_2</name>
    <name evidence="4" type="ORF">BACVE_001742</name>
</gene>
<dbReference type="InterPro" id="IPR036388">
    <property type="entry name" value="WH-like_DNA-bd_sf"/>
</dbReference>
<keyword evidence="3" id="KW-0804">Transcription</keyword>
<dbReference type="RefSeq" id="WP_128974161.1">
    <property type="nucleotide sequence ID" value="NZ_CP035393.1"/>
</dbReference>
<dbReference type="PANTHER" id="PTHR43537">
    <property type="entry name" value="TRANSCRIPTIONAL REGULATOR, GNTR FAMILY"/>
    <property type="match status" value="1"/>
</dbReference>
<dbReference type="InterPro" id="IPR000524">
    <property type="entry name" value="Tscrpt_reg_HTH_GntR"/>
</dbReference>
<dbReference type="Proteomes" id="UP000587477">
    <property type="component" value="Chromosome"/>
</dbReference>
<dbReference type="Pfam" id="PF00392">
    <property type="entry name" value="GntR"/>
    <property type="match status" value="1"/>
</dbReference>
<dbReference type="SUPFAM" id="SSF46785">
    <property type="entry name" value="Winged helix' DNA-binding domain"/>
    <property type="match status" value="1"/>
</dbReference>
<dbReference type="EMBL" id="CP063687">
    <property type="protein sequence ID" value="QOY26735.1"/>
    <property type="molecule type" value="Genomic_DNA"/>
</dbReference>
<evidence type="ECO:0000256" key="2">
    <source>
        <dbReference type="ARBA" id="ARBA00023125"/>
    </source>
</evidence>
<keyword evidence="1" id="KW-0805">Transcription regulation</keyword>
<dbReference type="PROSITE" id="PS50949">
    <property type="entry name" value="HTH_GNTR"/>
    <property type="match status" value="1"/>
</dbReference>
<proteinExistence type="predicted"/>
<dbReference type="PRINTS" id="PR00035">
    <property type="entry name" value="HTHGNTR"/>
</dbReference>
<evidence type="ECO:0000256" key="1">
    <source>
        <dbReference type="ARBA" id="ARBA00023015"/>
    </source>
</evidence>
<sequence>MDNQNKEPVLKRTIMRDEVYRTLRNWIITGKLKPETKLKDKDLSETLGISRTPIREALLRLEDDGLVITKANRWTLVAPIELKEAENLYSIVWTLEKLALQQALPHVDDAVIQELKQLNENLLQMMKDGDKPAILEADNAFHHRIILLADNAELHKLLVSLKVKIQRMEIRYFSENDALNRSYNEHSDIIHALEQQDAAAAFTALEANWKNSLERLQNMA</sequence>
<dbReference type="InterPro" id="IPR036390">
    <property type="entry name" value="WH_DNA-bd_sf"/>
</dbReference>
<dbReference type="GO" id="GO:0003700">
    <property type="term" value="F:DNA-binding transcription factor activity"/>
    <property type="evidence" value="ECO:0007669"/>
    <property type="project" value="InterPro"/>
</dbReference>
<dbReference type="Gene3D" id="1.10.10.10">
    <property type="entry name" value="Winged helix-like DNA-binding domain superfamily/Winged helix DNA-binding domain"/>
    <property type="match status" value="1"/>
</dbReference>
<dbReference type="PANTHER" id="PTHR43537:SF24">
    <property type="entry name" value="GLUCONATE OPERON TRANSCRIPTIONAL REPRESSOR"/>
    <property type="match status" value="1"/>
</dbReference>
<dbReference type="Pfam" id="PF07729">
    <property type="entry name" value="FCD"/>
    <property type="match status" value="1"/>
</dbReference>
<keyword evidence="2" id="KW-0238">DNA-binding</keyword>
<dbReference type="AlphaFoldDB" id="A0A411AC75"/>
<dbReference type="GO" id="GO:0003677">
    <property type="term" value="F:DNA binding"/>
    <property type="evidence" value="ECO:0007669"/>
    <property type="project" value="UniProtKB-KW"/>
</dbReference>
<organism evidence="4 5">
    <name type="scientific">Bacillus velezensis</name>
    <dbReference type="NCBI Taxonomy" id="492670"/>
    <lineage>
        <taxon>Bacteria</taxon>
        <taxon>Bacillati</taxon>
        <taxon>Bacillota</taxon>
        <taxon>Bacilli</taxon>
        <taxon>Bacillales</taxon>
        <taxon>Bacillaceae</taxon>
        <taxon>Bacillus</taxon>
        <taxon>Bacillus amyloliquefaciens group</taxon>
    </lineage>
</organism>
<dbReference type="CDD" id="cd07377">
    <property type="entry name" value="WHTH_GntR"/>
    <property type="match status" value="1"/>
</dbReference>
<protein>
    <submittedName>
        <fullName evidence="4">HTH-type transcriptional repressor RspR</fullName>
    </submittedName>
</protein>
<evidence type="ECO:0000313" key="5">
    <source>
        <dbReference type="Proteomes" id="UP000587477"/>
    </source>
</evidence>
<dbReference type="InterPro" id="IPR008920">
    <property type="entry name" value="TF_FadR/GntR_C"/>
</dbReference>
<dbReference type="InterPro" id="IPR011711">
    <property type="entry name" value="GntR_C"/>
</dbReference>
<accession>A0A411AC75</accession>